<feature type="domain" description="Transposase InsH N-terminal" evidence="1">
    <location>
        <begin position="19"/>
        <end position="65"/>
    </location>
</feature>
<keyword evidence="3" id="KW-1185">Reference proteome</keyword>
<dbReference type="Pfam" id="PF05598">
    <property type="entry name" value="DUF772"/>
    <property type="match status" value="1"/>
</dbReference>
<name>A0A6G7PUR5_9BACT</name>
<proteinExistence type="predicted"/>
<organism evidence="2 3">
    <name type="scientific">Thermosulfuriphilus ammonigenes</name>
    <dbReference type="NCBI Taxonomy" id="1936021"/>
    <lineage>
        <taxon>Bacteria</taxon>
        <taxon>Pseudomonadati</taxon>
        <taxon>Thermodesulfobacteriota</taxon>
        <taxon>Thermodesulfobacteria</taxon>
        <taxon>Thermodesulfobacteriales</taxon>
        <taxon>Thermodesulfobacteriaceae</taxon>
        <taxon>Thermosulfuriphilus</taxon>
    </lineage>
</organism>
<dbReference type="RefSeq" id="WP_166031581.1">
    <property type="nucleotide sequence ID" value="NZ_CP048877.1"/>
</dbReference>
<dbReference type="KEGG" id="tav:G4V39_03295"/>
<dbReference type="InterPro" id="IPR008490">
    <property type="entry name" value="Transposase_InsH_N"/>
</dbReference>
<sequence length="113" mass="12973">MFKKNSGQLTIGEHLIYQNLPEDILSHINKLINWQPFEQILGALHSAKVSRKIYKPIMMLKIPIQGRKGSWAKRTSFTAKFLALGTDFSRITSKPSVLKHQLAQRTLNSEREN</sequence>
<gene>
    <name evidence="2" type="ORF">G4V39_03295</name>
</gene>
<dbReference type="AlphaFoldDB" id="A0A6G7PUR5"/>
<accession>A0A6G7PUR5</accession>
<reference evidence="2 3" key="1">
    <citation type="submission" date="2020-02" db="EMBL/GenBank/DDBJ databases">
        <title>Genome analysis of Thermosulfuriphilus ammonigenes ST65T, an anaerobic thermophilic chemolithoautotrophic bacterium isolated from a deep-sea hydrothermal vent.</title>
        <authorList>
            <person name="Slobodkina G."/>
            <person name="Allioux M."/>
            <person name="Merkel A."/>
            <person name="Alain K."/>
            <person name="Jebbar M."/>
            <person name="Slobodkin A."/>
        </authorList>
    </citation>
    <scope>NUCLEOTIDE SEQUENCE [LARGE SCALE GENOMIC DNA]</scope>
    <source>
        <strain evidence="2 3">ST65</strain>
    </source>
</reference>
<protein>
    <recommendedName>
        <fullName evidence="1">Transposase InsH N-terminal domain-containing protein</fullName>
    </recommendedName>
</protein>
<evidence type="ECO:0000313" key="2">
    <source>
        <dbReference type="EMBL" id="QIJ71360.1"/>
    </source>
</evidence>
<dbReference type="EMBL" id="CP048877">
    <property type="protein sequence ID" value="QIJ71360.1"/>
    <property type="molecule type" value="Genomic_DNA"/>
</dbReference>
<evidence type="ECO:0000313" key="3">
    <source>
        <dbReference type="Proteomes" id="UP000502179"/>
    </source>
</evidence>
<evidence type="ECO:0000259" key="1">
    <source>
        <dbReference type="Pfam" id="PF05598"/>
    </source>
</evidence>
<dbReference type="Proteomes" id="UP000502179">
    <property type="component" value="Chromosome"/>
</dbReference>